<keyword evidence="5 11" id="KW-0032">Aminotransferase</keyword>
<evidence type="ECO:0000256" key="2">
    <source>
        <dbReference type="ARBA" id="ARBA00005011"/>
    </source>
</evidence>
<dbReference type="InterPro" id="IPR015421">
    <property type="entry name" value="PyrdxlP-dep_Trfase_major"/>
</dbReference>
<evidence type="ECO:0000313" key="14">
    <source>
        <dbReference type="EMBL" id="MBK1617700.1"/>
    </source>
</evidence>
<keyword evidence="9 11" id="KW-0368">Histidine biosynthesis</keyword>
<comment type="caution">
    <text evidence="14">The sequence shown here is derived from an EMBL/GenBank/DDBJ whole genome shotgun (WGS) entry which is preliminary data.</text>
</comment>
<evidence type="ECO:0000259" key="13">
    <source>
        <dbReference type="Pfam" id="PF00155"/>
    </source>
</evidence>
<keyword evidence="8 11" id="KW-0663">Pyridoxal phosphate</keyword>
<dbReference type="InterPro" id="IPR015424">
    <property type="entry name" value="PyrdxlP-dep_Trfase"/>
</dbReference>
<dbReference type="GO" id="GO:0000105">
    <property type="term" value="P:L-histidine biosynthetic process"/>
    <property type="evidence" value="ECO:0007669"/>
    <property type="project" value="UniProtKB-UniRule"/>
</dbReference>
<dbReference type="EMBL" id="NRRY01000004">
    <property type="protein sequence ID" value="MBK1617700.1"/>
    <property type="molecule type" value="Genomic_DNA"/>
</dbReference>
<sequence length="409" mass="44734">MNQLIEQLIRPEIRALKAYHVPDATGMIKLDAMENPYPWPESLANDWLEALRDAELNRYPDPRARALQAALREAMQIPVGMDLLLGNGSDELIQMLALAVAAPAAAQASHPNVSPSLSPNSPATGLDDTCHDPSLEHSQPWRPSLLSLDPGFVMYRMIGLFAGLEYVGVNLNAADFSLDLEATLAAIERHQPLLTFIAYPNNPTGNLFDPAAIEQIIAASPGLVIVDEAYAPFTDASFLPRLGEWPNLLVMRTVSKMGLAGLRLGYLAGPAEWIEQIDKVRLPYNINVLSQASAAFALRHRDVLDAQTASIREERGRLAAALADLDGGRGHLQQYPSDANFILVRTQPGRAGALFKGLRERNILIKNLDGAHPMLADCVRITVGTAEENQLLLDMLRELQNNDPKTSHC</sequence>
<comment type="similarity">
    <text evidence="3 11">Belongs to the class-II pyridoxal-phosphate-dependent aminotransferase family. Histidinol-phosphate aminotransferase subfamily.</text>
</comment>
<dbReference type="HAMAP" id="MF_01023">
    <property type="entry name" value="HisC_aminotrans_2"/>
    <property type="match status" value="1"/>
</dbReference>
<protein>
    <recommendedName>
        <fullName evidence="11">Histidinol-phosphate aminotransferase</fullName>
        <ecNumber evidence="11">2.6.1.9</ecNumber>
    </recommendedName>
    <alternativeName>
        <fullName evidence="11">Imidazole acetol-phosphate transaminase</fullName>
    </alternativeName>
</protein>
<keyword evidence="15" id="KW-1185">Reference proteome</keyword>
<feature type="modified residue" description="N6-(pyridoxal phosphate)lysine" evidence="11">
    <location>
        <position position="256"/>
    </location>
</feature>
<dbReference type="AlphaFoldDB" id="A0A9X1B2T4"/>
<evidence type="ECO:0000313" key="15">
    <source>
        <dbReference type="Proteomes" id="UP001138768"/>
    </source>
</evidence>
<evidence type="ECO:0000256" key="11">
    <source>
        <dbReference type="HAMAP-Rule" id="MF_01023"/>
    </source>
</evidence>
<feature type="domain" description="Aminotransferase class I/classII large" evidence="13">
    <location>
        <begin position="146"/>
        <end position="394"/>
    </location>
</feature>
<accession>A0A9X1B2T4</accession>
<feature type="compositionally biased region" description="Low complexity" evidence="12">
    <location>
        <begin position="109"/>
        <end position="122"/>
    </location>
</feature>
<dbReference type="Gene3D" id="3.90.1150.10">
    <property type="entry name" value="Aspartate Aminotransferase, domain 1"/>
    <property type="match status" value="1"/>
</dbReference>
<gene>
    <name evidence="11" type="primary">hisC</name>
    <name evidence="14" type="ORF">CKO42_04375</name>
</gene>
<evidence type="ECO:0000256" key="5">
    <source>
        <dbReference type="ARBA" id="ARBA00022576"/>
    </source>
</evidence>
<evidence type="ECO:0000256" key="1">
    <source>
        <dbReference type="ARBA" id="ARBA00001933"/>
    </source>
</evidence>
<evidence type="ECO:0000256" key="9">
    <source>
        <dbReference type="ARBA" id="ARBA00023102"/>
    </source>
</evidence>
<dbReference type="InterPro" id="IPR015422">
    <property type="entry name" value="PyrdxlP-dep_Trfase_small"/>
</dbReference>
<dbReference type="InterPro" id="IPR004839">
    <property type="entry name" value="Aminotransferase_I/II_large"/>
</dbReference>
<dbReference type="Proteomes" id="UP001138768">
    <property type="component" value="Unassembled WGS sequence"/>
</dbReference>
<dbReference type="Gene3D" id="3.40.640.10">
    <property type="entry name" value="Type I PLP-dependent aspartate aminotransferase-like (Major domain)"/>
    <property type="match status" value="1"/>
</dbReference>
<dbReference type="RefSeq" id="WP_200239788.1">
    <property type="nucleotide sequence ID" value="NZ_NRRY01000004.1"/>
</dbReference>
<evidence type="ECO:0000256" key="3">
    <source>
        <dbReference type="ARBA" id="ARBA00007970"/>
    </source>
</evidence>
<reference evidence="14 15" key="1">
    <citation type="journal article" date="2020" name="Microorganisms">
        <title>Osmotic Adaptation and Compatible Solute Biosynthesis of Phototrophic Bacteria as Revealed from Genome Analyses.</title>
        <authorList>
            <person name="Imhoff J.F."/>
            <person name="Rahn T."/>
            <person name="Kunzel S."/>
            <person name="Keller A."/>
            <person name="Neulinger S.C."/>
        </authorList>
    </citation>
    <scope>NUCLEOTIDE SEQUENCE [LARGE SCALE GENOMIC DNA]</scope>
    <source>
        <strain evidence="14 15">DSM 25653</strain>
    </source>
</reference>
<dbReference type="PANTHER" id="PTHR42885">
    <property type="entry name" value="HISTIDINOL-PHOSPHATE AMINOTRANSFERASE-RELATED"/>
    <property type="match status" value="1"/>
</dbReference>
<dbReference type="EC" id="2.6.1.9" evidence="11"/>
<dbReference type="PANTHER" id="PTHR42885:SF2">
    <property type="entry name" value="HISTIDINOL-PHOSPHATE AMINOTRANSFERASE"/>
    <property type="match status" value="1"/>
</dbReference>
<evidence type="ECO:0000256" key="6">
    <source>
        <dbReference type="ARBA" id="ARBA00022605"/>
    </source>
</evidence>
<comment type="catalytic activity">
    <reaction evidence="10 11">
        <text>L-histidinol phosphate + 2-oxoglutarate = 3-(imidazol-4-yl)-2-oxopropyl phosphate + L-glutamate</text>
        <dbReference type="Rhea" id="RHEA:23744"/>
        <dbReference type="ChEBI" id="CHEBI:16810"/>
        <dbReference type="ChEBI" id="CHEBI:29985"/>
        <dbReference type="ChEBI" id="CHEBI:57766"/>
        <dbReference type="ChEBI" id="CHEBI:57980"/>
        <dbReference type="EC" id="2.6.1.9"/>
    </reaction>
</comment>
<proteinExistence type="inferred from homology"/>
<feature type="region of interest" description="Disordered" evidence="12">
    <location>
        <begin position="109"/>
        <end position="138"/>
    </location>
</feature>
<dbReference type="GO" id="GO:0004400">
    <property type="term" value="F:histidinol-phosphate transaminase activity"/>
    <property type="evidence" value="ECO:0007669"/>
    <property type="project" value="UniProtKB-UniRule"/>
</dbReference>
<evidence type="ECO:0000256" key="8">
    <source>
        <dbReference type="ARBA" id="ARBA00022898"/>
    </source>
</evidence>
<name>A0A9X1B2T4_9GAMM</name>
<dbReference type="InterPro" id="IPR005861">
    <property type="entry name" value="HisP_aminotrans"/>
</dbReference>
<keyword evidence="6 11" id="KW-0028">Amino-acid biosynthesis</keyword>
<organism evidence="14 15">
    <name type="scientific">Lamprobacter modestohalophilus</name>
    <dbReference type="NCBI Taxonomy" id="1064514"/>
    <lineage>
        <taxon>Bacteria</taxon>
        <taxon>Pseudomonadati</taxon>
        <taxon>Pseudomonadota</taxon>
        <taxon>Gammaproteobacteria</taxon>
        <taxon>Chromatiales</taxon>
        <taxon>Chromatiaceae</taxon>
        <taxon>Lamprobacter</taxon>
    </lineage>
</organism>
<dbReference type="Pfam" id="PF00155">
    <property type="entry name" value="Aminotran_1_2"/>
    <property type="match status" value="1"/>
</dbReference>
<comment type="cofactor">
    <cofactor evidence="1 11">
        <name>pyridoxal 5'-phosphate</name>
        <dbReference type="ChEBI" id="CHEBI:597326"/>
    </cofactor>
</comment>
<dbReference type="SUPFAM" id="SSF53383">
    <property type="entry name" value="PLP-dependent transferases"/>
    <property type="match status" value="1"/>
</dbReference>
<dbReference type="CDD" id="cd00609">
    <property type="entry name" value="AAT_like"/>
    <property type="match status" value="1"/>
</dbReference>
<evidence type="ECO:0000256" key="12">
    <source>
        <dbReference type="SAM" id="MobiDB-lite"/>
    </source>
</evidence>
<evidence type="ECO:0000256" key="7">
    <source>
        <dbReference type="ARBA" id="ARBA00022679"/>
    </source>
</evidence>
<evidence type="ECO:0000256" key="4">
    <source>
        <dbReference type="ARBA" id="ARBA00011738"/>
    </source>
</evidence>
<keyword evidence="7 11" id="KW-0808">Transferase</keyword>
<comment type="subunit">
    <text evidence="4 11">Homodimer.</text>
</comment>
<dbReference type="GO" id="GO:0030170">
    <property type="term" value="F:pyridoxal phosphate binding"/>
    <property type="evidence" value="ECO:0007669"/>
    <property type="project" value="InterPro"/>
</dbReference>
<comment type="pathway">
    <text evidence="2 11">Amino-acid biosynthesis; L-histidine biosynthesis; L-histidine from 5-phospho-alpha-D-ribose 1-diphosphate: step 7/9.</text>
</comment>
<evidence type="ECO:0000256" key="10">
    <source>
        <dbReference type="ARBA" id="ARBA00047481"/>
    </source>
</evidence>